<dbReference type="OrthoDB" id="5007458at2"/>
<organism evidence="1 2">
    <name type="scientific">Agromyces ramosus</name>
    <dbReference type="NCBI Taxonomy" id="33879"/>
    <lineage>
        <taxon>Bacteria</taxon>
        <taxon>Bacillati</taxon>
        <taxon>Actinomycetota</taxon>
        <taxon>Actinomycetes</taxon>
        <taxon>Micrococcales</taxon>
        <taxon>Microbacteriaceae</taxon>
        <taxon>Agromyces</taxon>
    </lineage>
</organism>
<proteinExistence type="predicted"/>
<dbReference type="RefSeq" id="WP_130352484.1">
    <property type="nucleotide sequence ID" value="NZ_SGWY01000002.1"/>
</dbReference>
<evidence type="ECO:0000313" key="2">
    <source>
        <dbReference type="Proteomes" id="UP000293289"/>
    </source>
</evidence>
<evidence type="ECO:0000313" key="1">
    <source>
        <dbReference type="EMBL" id="RZS65831.1"/>
    </source>
</evidence>
<dbReference type="Proteomes" id="UP000293289">
    <property type="component" value="Unassembled WGS sequence"/>
</dbReference>
<comment type="caution">
    <text evidence="1">The sequence shown here is derived from an EMBL/GenBank/DDBJ whole genome shotgun (WGS) entry which is preliminary data.</text>
</comment>
<sequence length="70" mass="7872">MATDVTLYIGLAPYHAKYRFTDAAVWDGVRSQILDAMNLGRGTIEIDRKRDTVVHVYSPFLPVSWVETGS</sequence>
<dbReference type="AlphaFoldDB" id="A0A4Q7MD53"/>
<dbReference type="EMBL" id="SGWY01000002">
    <property type="protein sequence ID" value="RZS65831.1"/>
    <property type="molecule type" value="Genomic_DNA"/>
</dbReference>
<name>A0A4Q7MD53_9MICO</name>
<accession>A0A4Q7MD53</accession>
<gene>
    <name evidence="1" type="ORF">EV187_1535</name>
</gene>
<keyword evidence="2" id="KW-1185">Reference proteome</keyword>
<reference evidence="1 2" key="1">
    <citation type="submission" date="2019-02" db="EMBL/GenBank/DDBJ databases">
        <title>Genomic Encyclopedia of Type Strains, Phase IV (KMG-IV): sequencing the most valuable type-strain genomes for metagenomic binning, comparative biology and taxonomic classification.</title>
        <authorList>
            <person name="Goeker M."/>
        </authorList>
    </citation>
    <scope>NUCLEOTIDE SEQUENCE [LARGE SCALE GENOMIC DNA]</scope>
    <source>
        <strain evidence="1 2">DSM 43045</strain>
    </source>
</reference>
<protein>
    <submittedName>
        <fullName evidence="1">Uncharacterized protein</fullName>
    </submittedName>
</protein>